<dbReference type="Pfam" id="PF03703">
    <property type="entry name" value="bPH_2"/>
    <property type="match status" value="1"/>
</dbReference>
<name>A0A955RQF7_UNCKA</name>
<feature type="transmembrane region" description="Helical" evidence="2">
    <location>
        <begin position="36"/>
        <end position="61"/>
    </location>
</feature>
<feature type="region of interest" description="Disordered" evidence="1">
    <location>
        <begin position="152"/>
        <end position="171"/>
    </location>
</feature>
<feature type="compositionally biased region" description="Polar residues" evidence="1">
    <location>
        <begin position="154"/>
        <end position="165"/>
    </location>
</feature>
<dbReference type="InterPro" id="IPR005182">
    <property type="entry name" value="YdbS-like_PH"/>
</dbReference>
<evidence type="ECO:0000313" key="5">
    <source>
        <dbReference type="Proteomes" id="UP000701698"/>
    </source>
</evidence>
<reference evidence="4" key="1">
    <citation type="submission" date="2020-04" db="EMBL/GenBank/DDBJ databases">
        <authorList>
            <person name="Zhang T."/>
        </authorList>
    </citation>
    <scope>NUCLEOTIDE SEQUENCE</scope>
    <source>
        <strain evidence="4">HKST-UBA01</strain>
    </source>
</reference>
<evidence type="ECO:0000256" key="2">
    <source>
        <dbReference type="SAM" id="Phobius"/>
    </source>
</evidence>
<feature type="non-terminal residue" evidence="4">
    <location>
        <position position="1"/>
    </location>
</feature>
<keyword evidence="2" id="KW-1133">Transmembrane helix</keyword>
<feature type="domain" description="YdbS-like PH" evidence="3">
    <location>
        <begin position="66"/>
        <end position="145"/>
    </location>
</feature>
<dbReference type="PANTHER" id="PTHR37938:SF1">
    <property type="entry name" value="BLL0215 PROTEIN"/>
    <property type="match status" value="1"/>
</dbReference>
<comment type="caution">
    <text evidence="4">The sequence shown here is derived from an EMBL/GenBank/DDBJ whole genome shotgun (WGS) entry which is preliminary data.</text>
</comment>
<sequence>QHWFVFRDPVIIATFIPFVLAFVIFMVSTLKGDQGIYYFVNRGAAGLAILSVVFGSLLFLWKLFLWNKTVYLVTTKRVIILTRYGLFKHDDRETALKMIQDVKSEVTGMQPALYGFGDVTVQVSSQDARLILEKVPHPRKVQQIIVSEAHLKGDQNSSNSSSARTNGWDDI</sequence>
<dbReference type="AlphaFoldDB" id="A0A955RQF7"/>
<evidence type="ECO:0000256" key="1">
    <source>
        <dbReference type="SAM" id="MobiDB-lite"/>
    </source>
</evidence>
<proteinExistence type="predicted"/>
<evidence type="ECO:0000259" key="3">
    <source>
        <dbReference type="Pfam" id="PF03703"/>
    </source>
</evidence>
<keyword evidence="2" id="KW-0812">Transmembrane</keyword>
<dbReference type="PANTHER" id="PTHR37938">
    <property type="entry name" value="BLL0215 PROTEIN"/>
    <property type="match status" value="1"/>
</dbReference>
<evidence type="ECO:0000313" key="4">
    <source>
        <dbReference type="EMBL" id="MCA9390370.1"/>
    </source>
</evidence>
<accession>A0A955RQF7</accession>
<gene>
    <name evidence="4" type="ORF">KC571_03095</name>
</gene>
<dbReference type="Proteomes" id="UP000701698">
    <property type="component" value="Unassembled WGS sequence"/>
</dbReference>
<feature type="transmembrane region" description="Helical" evidence="2">
    <location>
        <begin position="12"/>
        <end position="30"/>
    </location>
</feature>
<organism evidence="4 5">
    <name type="scientific">candidate division WWE3 bacterium</name>
    <dbReference type="NCBI Taxonomy" id="2053526"/>
    <lineage>
        <taxon>Bacteria</taxon>
        <taxon>Katanobacteria</taxon>
    </lineage>
</organism>
<reference evidence="4" key="2">
    <citation type="journal article" date="2021" name="Microbiome">
        <title>Successional dynamics and alternative stable states in a saline activated sludge microbial community over 9 years.</title>
        <authorList>
            <person name="Wang Y."/>
            <person name="Ye J."/>
            <person name="Ju F."/>
            <person name="Liu L."/>
            <person name="Boyd J.A."/>
            <person name="Deng Y."/>
            <person name="Parks D.H."/>
            <person name="Jiang X."/>
            <person name="Yin X."/>
            <person name="Woodcroft B.J."/>
            <person name="Tyson G.W."/>
            <person name="Hugenholtz P."/>
            <person name="Polz M.F."/>
            <person name="Zhang T."/>
        </authorList>
    </citation>
    <scope>NUCLEOTIDE SEQUENCE</scope>
    <source>
        <strain evidence="4">HKST-UBA01</strain>
    </source>
</reference>
<keyword evidence="2" id="KW-0472">Membrane</keyword>
<protein>
    <submittedName>
        <fullName evidence="4">PH domain-containing protein</fullName>
    </submittedName>
</protein>
<dbReference type="EMBL" id="JAGQKX010000078">
    <property type="protein sequence ID" value="MCA9390370.1"/>
    <property type="molecule type" value="Genomic_DNA"/>
</dbReference>